<feature type="region of interest" description="Disordered" evidence="1">
    <location>
        <begin position="1"/>
        <end position="38"/>
    </location>
</feature>
<feature type="compositionally biased region" description="Basic and acidic residues" evidence="1">
    <location>
        <begin position="1"/>
        <end position="20"/>
    </location>
</feature>
<sequence>MEKKDKAYERVGGVARDRPKSRSAGSDRPTRGGAPQAARLETVEKVLIRLSRCGSELVFLSHTVQQTVSVDVSLLGRPKGGS</sequence>
<gene>
    <name evidence="2" type="ORF">ACFPUY_44220</name>
</gene>
<evidence type="ECO:0000313" key="3">
    <source>
        <dbReference type="Proteomes" id="UP001596096"/>
    </source>
</evidence>
<proteinExistence type="predicted"/>
<dbReference type="RefSeq" id="WP_219552355.1">
    <property type="nucleotide sequence ID" value="NZ_JAHKRN010000091.1"/>
</dbReference>
<dbReference type="EMBL" id="JBHSNW010000050">
    <property type="protein sequence ID" value="MFC5822131.1"/>
    <property type="molecule type" value="Genomic_DNA"/>
</dbReference>
<organism evidence="2 3">
    <name type="scientific">Nonomuraea harbinensis</name>
    <dbReference type="NCBI Taxonomy" id="1286938"/>
    <lineage>
        <taxon>Bacteria</taxon>
        <taxon>Bacillati</taxon>
        <taxon>Actinomycetota</taxon>
        <taxon>Actinomycetes</taxon>
        <taxon>Streptosporangiales</taxon>
        <taxon>Streptosporangiaceae</taxon>
        <taxon>Nonomuraea</taxon>
    </lineage>
</organism>
<evidence type="ECO:0000256" key="1">
    <source>
        <dbReference type="SAM" id="MobiDB-lite"/>
    </source>
</evidence>
<comment type="caution">
    <text evidence="2">The sequence shown here is derived from an EMBL/GenBank/DDBJ whole genome shotgun (WGS) entry which is preliminary data.</text>
</comment>
<protein>
    <submittedName>
        <fullName evidence="2">Uncharacterized protein</fullName>
    </submittedName>
</protein>
<dbReference type="Proteomes" id="UP001596096">
    <property type="component" value="Unassembled WGS sequence"/>
</dbReference>
<accession>A0ABW1CBN3</accession>
<reference evidence="3" key="1">
    <citation type="journal article" date="2019" name="Int. J. Syst. Evol. Microbiol.">
        <title>The Global Catalogue of Microorganisms (GCM) 10K type strain sequencing project: providing services to taxonomists for standard genome sequencing and annotation.</title>
        <authorList>
            <consortium name="The Broad Institute Genomics Platform"/>
            <consortium name="The Broad Institute Genome Sequencing Center for Infectious Disease"/>
            <person name="Wu L."/>
            <person name="Ma J."/>
        </authorList>
    </citation>
    <scope>NUCLEOTIDE SEQUENCE [LARGE SCALE GENOMIC DNA]</scope>
    <source>
        <strain evidence="3">CGMCC 4.7106</strain>
    </source>
</reference>
<name>A0ABW1CBN3_9ACTN</name>
<evidence type="ECO:0000313" key="2">
    <source>
        <dbReference type="EMBL" id="MFC5822131.1"/>
    </source>
</evidence>
<keyword evidence="3" id="KW-1185">Reference proteome</keyword>